<dbReference type="InterPro" id="IPR020103">
    <property type="entry name" value="PsdUridine_synth_cat_dom_sf"/>
</dbReference>
<accession>A0A2T4U9W0</accession>
<dbReference type="GO" id="GO:0003723">
    <property type="term" value="F:RNA binding"/>
    <property type="evidence" value="ECO:0007669"/>
    <property type="project" value="InterPro"/>
</dbReference>
<evidence type="ECO:0000313" key="6">
    <source>
        <dbReference type="EMBL" id="PTL40186.1"/>
    </source>
</evidence>
<dbReference type="GO" id="GO:0009982">
    <property type="term" value="F:pseudouridine synthase activity"/>
    <property type="evidence" value="ECO:0007669"/>
    <property type="project" value="InterPro"/>
</dbReference>
<dbReference type="PANTHER" id="PTHR21600">
    <property type="entry name" value="MITOCHONDRIAL RNA PSEUDOURIDINE SYNTHASE"/>
    <property type="match status" value="1"/>
</dbReference>
<dbReference type="InterPro" id="IPR006145">
    <property type="entry name" value="PsdUridine_synth_RsuA/RluA"/>
</dbReference>
<comment type="catalytic activity">
    <reaction evidence="1 4">
        <text>a uridine in RNA = a pseudouridine in RNA</text>
        <dbReference type="Rhea" id="RHEA:48348"/>
        <dbReference type="Rhea" id="RHEA-COMP:12068"/>
        <dbReference type="Rhea" id="RHEA-COMP:12069"/>
        <dbReference type="ChEBI" id="CHEBI:65314"/>
        <dbReference type="ChEBI" id="CHEBI:65315"/>
    </reaction>
</comment>
<dbReference type="Gene3D" id="3.30.2350.10">
    <property type="entry name" value="Pseudouridine synthase"/>
    <property type="match status" value="1"/>
</dbReference>
<feature type="active site" evidence="3">
    <location>
        <position position="140"/>
    </location>
</feature>
<dbReference type="AlphaFoldDB" id="A0A2T4U9W0"/>
<dbReference type="SUPFAM" id="SSF55120">
    <property type="entry name" value="Pseudouridine synthase"/>
    <property type="match status" value="1"/>
</dbReference>
<comment type="function">
    <text evidence="4">Responsible for synthesis of pseudouridine from uracil.</text>
</comment>
<dbReference type="PANTHER" id="PTHR21600:SF35">
    <property type="entry name" value="PSEUDOURIDINE SYNTHASE"/>
    <property type="match status" value="1"/>
</dbReference>
<dbReference type="EC" id="5.4.99.-" evidence="4"/>
<sequence length="291" mass="32424">MNSSSIELAWEITTSDSGTTLREFLRQRKGMSRRLLADVKFNGGGLFINSRPAKVTALLEEEDEVIVKLPPEEISPNIVPVNIPLDIVYEDDHILLINKPAGLPVLPMSDRSLHSVSGAILNYYAQSDWPATVHIVTRLDRDTSGIMLIAKHCYAHGKLSAAQKEGSVNRIYEALTEKKFPWEACSVYAPIGRREGSLIEREVTVHGKHAATHITKINSKRGTRIRLLLETGRTHQIRIHLSWLQYPLAGDTLYGAEENTGLGRQALHAACITFFHPDTGEEMIMEAPVPF</sequence>
<evidence type="ECO:0000313" key="7">
    <source>
        <dbReference type="Proteomes" id="UP000240509"/>
    </source>
</evidence>
<proteinExistence type="inferred from homology"/>
<dbReference type="OrthoDB" id="9807829at2"/>
<evidence type="ECO:0000256" key="1">
    <source>
        <dbReference type="ARBA" id="ARBA00000073"/>
    </source>
</evidence>
<keyword evidence="7" id="KW-1185">Reference proteome</keyword>
<dbReference type="Pfam" id="PF00849">
    <property type="entry name" value="PseudoU_synth_2"/>
    <property type="match status" value="1"/>
</dbReference>
<dbReference type="Proteomes" id="UP000240509">
    <property type="component" value="Unassembled WGS sequence"/>
</dbReference>
<keyword evidence="4" id="KW-0413">Isomerase</keyword>
<evidence type="ECO:0000256" key="3">
    <source>
        <dbReference type="PIRSR" id="PIRSR606225-1"/>
    </source>
</evidence>
<gene>
    <name evidence="6" type="ORF">C6Y45_02055</name>
</gene>
<comment type="caution">
    <text evidence="6">The sequence shown here is derived from an EMBL/GenBank/DDBJ whole genome shotgun (WGS) entry which is preliminary data.</text>
</comment>
<evidence type="ECO:0000259" key="5">
    <source>
        <dbReference type="Pfam" id="PF00849"/>
    </source>
</evidence>
<dbReference type="InterPro" id="IPR006224">
    <property type="entry name" value="PsdUridine_synth_RluA-like_CS"/>
</dbReference>
<dbReference type="GO" id="GO:0140098">
    <property type="term" value="F:catalytic activity, acting on RNA"/>
    <property type="evidence" value="ECO:0007669"/>
    <property type="project" value="UniProtKB-ARBA"/>
</dbReference>
<evidence type="ECO:0000256" key="4">
    <source>
        <dbReference type="RuleBase" id="RU362028"/>
    </source>
</evidence>
<dbReference type="NCBIfam" id="TIGR00005">
    <property type="entry name" value="rluA_subfam"/>
    <property type="match status" value="1"/>
</dbReference>
<feature type="domain" description="Pseudouridine synthase RsuA/RluA-like" evidence="5">
    <location>
        <begin position="93"/>
        <end position="242"/>
    </location>
</feature>
<name>A0A2T4U9W0_9BACI</name>
<protein>
    <recommendedName>
        <fullName evidence="4">Pseudouridine synthase</fullName>
        <ecNumber evidence="4">5.4.99.-</ecNumber>
    </recommendedName>
</protein>
<dbReference type="GO" id="GO:0000455">
    <property type="term" value="P:enzyme-directed rRNA pseudouridine synthesis"/>
    <property type="evidence" value="ECO:0007669"/>
    <property type="project" value="TreeGrafter"/>
</dbReference>
<evidence type="ECO:0000256" key="2">
    <source>
        <dbReference type="ARBA" id="ARBA00010876"/>
    </source>
</evidence>
<comment type="similarity">
    <text evidence="2 4">Belongs to the pseudouridine synthase RluA family.</text>
</comment>
<dbReference type="EMBL" id="PZJJ01000002">
    <property type="protein sequence ID" value="PTL40186.1"/>
    <property type="molecule type" value="Genomic_DNA"/>
</dbReference>
<reference evidence="6 7" key="1">
    <citation type="submission" date="2018-03" db="EMBL/GenBank/DDBJ databases">
        <title>Alkalicoccus saliphilus sp. nov., isolated from a mineral pool.</title>
        <authorList>
            <person name="Zhao B."/>
        </authorList>
    </citation>
    <scope>NUCLEOTIDE SEQUENCE [LARGE SCALE GENOMIC DNA]</scope>
    <source>
        <strain evidence="6 7">6AG</strain>
    </source>
</reference>
<dbReference type="RefSeq" id="WP_107583363.1">
    <property type="nucleotide sequence ID" value="NZ_PZJJ01000002.1"/>
</dbReference>
<dbReference type="PROSITE" id="PS01129">
    <property type="entry name" value="PSI_RLU"/>
    <property type="match status" value="1"/>
</dbReference>
<organism evidence="6 7">
    <name type="scientific">Alkalicoccus saliphilus</name>
    <dbReference type="NCBI Taxonomy" id="200989"/>
    <lineage>
        <taxon>Bacteria</taxon>
        <taxon>Bacillati</taxon>
        <taxon>Bacillota</taxon>
        <taxon>Bacilli</taxon>
        <taxon>Bacillales</taxon>
        <taxon>Bacillaceae</taxon>
        <taxon>Alkalicoccus</taxon>
    </lineage>
</organism>
<dbReference type="CDD" id="cd02869">
    <property type="entry name" value="PseudoU_synth_RluA_like"/>
    <property type="match status" value="1"/>
</dbReference>
<dbReference type="InterPro" id="IPR050188">
    <property type="entry name" value="RluA_PseudoU_synthase"/>
</dbReference>
<dbReference type="InterPro" id="IPR006225">
    <property type="entry name" value="PsdUridine_synth_RluC/D"/>
</dbReference>